<proteinExistence type="predicted"/>
<accession>A0A834SXT4</accession>
<gene>
    <name evidence="2" type="ORF">G2W53_032579</name>
</gene>
<dbReference type="OrthoDB" id="1882251at2759"/>
<protein>
    <submittedName>
        <fullName evidence="2">Uncharacterized protein</fullName>
    </submittedName>
</protein>
<evidence type="ECO:0000313" key="2">
    <source>
        <dbReference type="EMBL" id="KAF7811603.1"/>
    </source>
</evidence>
<evidence type="ECO:0000313" key="3">
    <source>
        <dbReference type="Proteomes" id="UP000634136"/>
    </source>
</evidence>
<feature type="compositionally biased region" description="Pro residues" evidence="1">
    <location>
        <begin position="313"/>
        <end position="325"/>
    </location>
</feature>
<dbReference type="Proteomes" id="UP000634136">
    <property type="component" value="Unassembled WGS sequence"/>
</dbReference>
<keyword evidence="3" id="KW-1185">Reference proteome</keyword>
<reference evidence="2" key="1">
    <citation type="submission" date="2020-09" db="EMBL/GenBank/DDBJ databases">
        <title>Genome-Enabled Discovery of Anthraquinone Biosynthesis in Senna tora.</title>
        <authorList>
            <person name="Kang S.-H."/>
            <person name="Pandey R.P."/>
            <person name="Lee C.-M."/>
            <person name="Sim J.-S."/>
            <person name="Jeong J.-T."/>
            <person name="Choi B.-S."/>
            <person name="Jung M."/>
            <person name="Ginzburg D."/>
            <person name="Zhao K."/>
            <person name="Won S.Y."/>
            <person name="Oh T.-J."/>
            <person name="Yu Y."/>
            <person name="Kim N.-H."/>
            <person name="Lee O.R."/>
            <person name="Lee T.-H."/>
            <person name="Bashyal P."/>
            <person name="Kim T.-S."/>
            <person name="Lee W.-H."/>
            <person name="Kawkins C."/>
            <person name="Kim C.-K."/>
            <person name="Kim J.S."/>
            <person name="Ahn B.O."/>
            <person name="Rhee S.Y."/>
            <person name="Sohng J.K."/>
        </authorList>
    </citation>
    <scope>NUCLEOTIDE SEQUENCE</scope>
    <source>
        <tissue evidence="2">Leaf</tissue>
    </source>
</reference>
<name>A0A834SXT4_9FABA</name>
<dbReference type="PANTHER" id="PTHR33527">
    <property type="entry name" value="OS07G0274300 PROTEIN"/>
    <property type="match status" value="1"/>
</dbReference>
<feature type="region of interest" description="Disordered" evidence="1">
    <location>
        <begin position="309"/>
        <end position="332"/>
    </location>
</feature>
<dbReference type="EMBL" id="JAAIUW010000010">
    <property type="protein sequence ID" value="KAF7811603.1"/>
    <property type="molecule type" value="Genomic_DNA"/>
</dbReference>
<evidence type="ECO:0000256" key="1">
    <source>
        <dbReference type="SAM" id="MobiDB-lite"/>
    </source>
</evidence>
<dbReference type="AlphaFoldDB" id="A0A834SXT4"/>
<sequence>MASSSSSKPSPDNGTIVTVTRHEFNQFHKIDRILFTRLVVSLGRDPGEAMKVVAYLVWLEKWSKDFRLVSKLLYWPDPSLNDLANEAILALNCVESDHFPYDANIIGVLPLTQSVTQKCVTIRYLHENRVSVICAVTKIINEVCLRAFPDIVQEIEHEKEQKLMNNSVGNMFGQFICYNSPQAIRIVPQRIGIAVSQDEIFDDANELFRSIDEERMNNIVPPDDRTIFMTFSKGYPISEAEVRDYFSRRFGDVIEGIYMQEVPLMEQPLYARLVVRSNAINVIDVFLEGTGTVKFCINGKHVWARKYVRKSPSPSPLPSPLPSPSPGRLAFM</sequence>
<comment type="caution">
    <text evidence="2">The sequence shown here is derived from an EMBL/GenBank/DDBJ whole genome shotgun (WGS) entry which is preliminary data.</text>
</comment>
<organism evidence="2 3">
    <name type="scientific">Senna tora</name>
    <dbReference type="NCBI Taxonomy" id="362788"/>
    <lineage>
        <taxon>Eukaryota</taxon>
        <taxon>Viridiplantae</taxon>
        <taxon>Streptophyta</taxon>
        <taxon>Embryophyta</taxon>
        <taxon>Tracheophyta</taxon>
        <taxon>Spermatophyta</taxon>
        <taxon>Magnoliopsida</taxon>
        <taxon>eudicotyledons</taxon>
        <taxon>Gunneridae</taxon>
        <taxon>Pentapetalae</taxon>
        <taxon>rosids</taxon>
        <taxon>fabids</taxon>
        <taxon>Fabales</taxon>
        <taxon>Fabaceae</taxon>
        <taxon>Caesalpinioideae</taxon>
        <taxon>Cassia clade</taxon>
        <taxon>Senna</taxon>
    </lineage>
</organism>
<dbReference type="PANTHER" id="PTHR33527:SF28">
    <property type="entry name" value="GB|AAD43168.1"/>
    <property type="match status" value="1"/>
</dbReference>